<evidence type="ECO:0000256" key="5">
    <source>
        <dbReference type="ARBA" id="ARBA00022777"/>
    </source>
</evidence>
<feature type="domain" description="Histidine kinase" evidence="6">
    <location>
        <begin position="589"/>
        <end position="816"/>
    </location>
</feature>
<dbReference type="Pfam" id="PF02518">
    <property type="entry name" value="HATPase_c"/>
    <property type="match status" value="1"/>
</dbReference>
<dbReference type="CDD" id="cd00130">
    <property type="entry name" value="PAS"/>
    <property type="match status" value="2"/>
</dbReference>
<dbReference type="InterPro" id="IPR000700">
    <property type="entry name" value="PAS-assoc_C"/>
</dbReference>
<dbReference type="Gene3D" id="1.10.287.130">
    <property type="match status" value="1"/>
</dbReference>
<dbReference type="CDD" id="cd00082">
    <property type="entry name" value="HisKA"/>
    <property type="match status" value="1"/>
</dbReference>
<dbReference type="Pfam" id="PF08447">
    <property type="entry name" value="PAS_3"/>
    <property type="match status" value="1"/>
</dbReference>
<protein>
    <recommendedName>
        <fullName evidence="2">histidine kinase</fullName>
        <ecNumber evidence="2">2.7.13.3</ecNumber>
    </recommendedName>
</protein>
<name>A0A934WVX8_9BACT</name>
<evidence type="ECO:0000313" key="9">
    <source>
        <dbReference type="EMBL" id="MBK6263910.1"/>
    </source>
</evidence>
<evidence type="ECO:0000313" key="10">
    <source>
        <dbReference type="Proteomes" id="UP000611723"/>
    </source>
</evidence>
<keyword evidence="3" id="KW-0597">Phosphoprotein</keyword>
<dbReference type="PRINTS" id="PR00344">
    <property type="entry name" value="BCTRLSENSOR"/>
</dbReference>
<evidence type="ECO:0000259" key="8">
    <source>
        <dbReference type="PROSITE" id="PS50113"/>
    </source>
</evidence>
<dbReference type="SMART" id="SM00388">
    <property type="entry name" value="HisKA"/>
    <property type="match status" value="1"/>
</dbReference>
<feature type="domain" description="PAS" evidence="7">
    <location>
        <begin position="174"/>
        <end position="244"/>
    </location>
</feature>
<dbReference type="InterPro" id="IPR013767">
    <property type="entry name" value="PAS_fold"/>
</dbReference>
<keyword evidence="4" id="KW-0808">Transferase</keyword>
<dbReference type="InterPro" id="IPR036097">
    <property type="entry name" value="HisK_dim/P_sf"/>
</dbReference>
<dbReference type="InterPro" id="IPR003661">
    <property type="entry name" value="HisK_dim/P_dom"/>
</dbReference>
<organism evidence="9 10">
    <name type="scientific">Marivirga aurantiaca</name>
    <dbReference type="NCBI Taxonomy" id="2802615"/>
    <lineage>
        <taxon>Bacteria</taxon>
        <taxon>Pseudomonadati</taxon>
        <taxon>Bacteroidota</taxon>
        <taxon>Cytophagia</taxon>
        <taxon>Cytophagales</taxon>
        <taxon>Marivirgaceae</taxon>
        <taxon>Marivirga</taxon>
    </lineage>
</organism>
<dbReference type="AlphaFoldDB" id="A0A934WVX8"/>
<dbReference type="SUPFAM" id="SSF55874">
    <property type="entry name" value="ATPase domain of HSP90 chaperone/DNA topoisomerase II/histidine kinase"/>
    <property type="match status" value="1"/>
</dbReference>
<feature type="domain" description="PAC" evidence="8">
    <location>
        <begin position="247"/>
        <end position="299"/>
    </location>
</feature>
<dbReference type="InterPro" id="IPR013656">
    <property type="entry name" value="PAS_4"/>
</dbReference>
<dbReference type="PANTHER" id="PTHR43304:SF1">
    <property type="entry name" value="PAC DOMAIN-CONTAINING PROTEIN"/>
    <property type="match status" value="1"/>
</dbReference>
<dbReference type="Pfam" id="PF00989">
    <property type="entry name" value="PAS"/>
    <property type="match status" value="1"/>
</dbReference>
<reference evidence="9" key="1">
    <citation type="submission" date="2021-01" db="EMBL/GenBank/DDBJ databases">
        <title>Marivirga aurantiaca sp. nov., isolated from intertidal surface sediments.</title>
        <authorList>
            <person name="Zhang M."/>
        </authorList>
    </citation>
    <scope>NUCLEOTIDE SEQUENCE</scope>
    <source>
        <strain evidence="9">S37H4</strain>
    </source>
</reference>
<dbReference type="InterPro" id="IPR035965">
    <property type="entry name" value="PAS-like_dom_sf"/>
</dbReference>
<dbReference type="SUPFAM" id="SSF55785">
    <property type="entry name" value="PYP-like sensor domain (PAS domain)"/>
    <property type="match status" value="4"/>
</dbReference>
<dbReference type="GO" id="GO:0000155">
    <property type="term" value="F:phosphorelay sensor kinase activity"/>
    <property type="evidence" value="ECO:0007669"/>
    <property type="project" value="InterPro"/>
</dbReference>
<evidence type="ECO:0000256" key="4">
    <source>
        <dbReference type="ARBA" id="ARBA00022679"/>
    </source>
</evidence>
<dbReference type="Gene3D" id="3.30.450.20">
    <property type="entry name" value="PAS domain"/>
    <property type="match status" value="4"/>
</dbReference>
<feature type="domain" description="PAC" evidence="8">
    <location>
        <begin position="504"/>
        <end position="560"/>
    </location>
</feature>
<dbReference type="PROSITE" id="PS50112">
    <property type="entry name" value="PAS"/>
    <property type="match status" value="1"/>
</dbReference>
<sequence>MKAPSGTNDEWYFLSGGGEMGELIRRFNWSGTSLGPPGQWPQSLRLTLSIILSSKFPMLLWWGDDLVQFYNDAYRESLGDNGKHPKALGQKAKDCWPETWHIIYPLINKGLTRAEATWGEDQLIPIYRNGKIEDVYWTYSYSPVFGETGNVEGVLMVCTETTKKVLSRKLLEGSEQRFRMMAESTDIFIATSDRSGDANFFNKAWLNLTGRSLDELLQFGWADLIHPDDRDEFVSNYMKANRNRTSFKGEFRILNKNGQYSWLLAKGPARFDSEGAFVGHISSCVDITTHKKTEQRLKESEQEMRSIVESAHFPIGVYVGRKMKIKLANKAMMEVMGKGYDVIGKSYFEILPELGSQEIFQKLKDVYTSGTPYHAVNQRVDIFINGKLRKHFFNYSFTPLFNTAGKVYGIVNTAADVTELNFATLKVRESERNLRETILQAPVAMCIFRGPRHVVELANKRMFELWGKEAEEVMHKSIFEGLPEAKNQGLEILLDHVYRTGNTFSAQGERLKLPRDGKLETIYLNFVYEAYREPGGEISGILAMAIDVTSQVTTHQKIEEVVDKRTKQLAEANYDLQKSNDELAQFAHIASHDLQEPLRKISIFTQLLENKIGKAMDDPSRDYLRKIRKSSSRMHKMIKDILTYSELIKEVKAFTEVDLNQVLESTIMDYELLIEQRGANVKYEKLPVIIAVPLQMSQLFGNLMGNALKFVHQERSPVISISTSEVSLTEKQKLNLDTGLEYVKIRFADNGIGFNEEYKEQIFNIFQRLHGKSEYEGTGIGLALCKKITLNHFGGMNAEGSSENGAVFNIILPLKLSEK</sequence>
<keyword evidence="5" id="KW-0418">Kinase</keyword>
<dbReference type="PROSITE" id="PS50109">
    <property type="entry name" value="HIS_KIN"/>
    <property type="match status" value="1"/>
</dbReference>
<dbReference type="Proteomes" id="UP000611723">
    <property type="component" value="Unassembled WGS sequence"/>
</dbReference>
<evidence type="ECO:0000256" key="2">
    <source>
        <dbReference type="ARBA" id="ARBA00012438"/>
    </source>
</evidence>
<gene>
    <name evidence="9" type="ORF">JKA74_02580</name>
</gene>
<dbReference type="SMART" id="SM00387">
    <property type="entry name" value="HATPase_c"/>
    <property type="match status" value="1"/>
</dbReference>
<dbReference type="SMART" id="SM00091">
    <property type="entry name" value="PAS"/>
    <property type="match status" value="4"/>
</dbReference>
<comment type="caution">
    <text evidence="9">The sequence shown here is derived from an EMBL/GenBank/DDBJ whole genome shotgun (WGS) entry which is preliminary data.</text>
</comment>
<comment type="catalytic activity">
    <reaction evidence="1">
        <text>ATP + protein L-histidine = ADP + protein N-phospho-L-histidine.</text>
        <dbReference type="EC" id="2.7.13.3"/>
    </reaction>
</comment>
<dbReference type="InterPro" id="IPR005467">
    <property type="entry name" value="His_kinase_dom"/>
</dbReference>
<dbReference type="InterPro" id="IPR001610">
    <property type="entry name" value="PAC"/>
</dbReference>
<evidence type="ECO:0000259" key="7">
    <source>
        <dbReference type="PROSITE" id="PS50112"/>
    </source>
</evidence>
<dbReference type="Pfam" id="PF00512">
    <property type="entry name" value="HisKA"/>
    <property type="match status" value="1"/>
</dbReference>
<dbReference type="InterPro" id="IPR000014">
    <property type="entry name" value="PAS"/>
</dbReference>
<evidence type="ECO:0000256" key="3">
    <source>
        <dbReference type="ARBA" id="ARBA00022553"/>
    </source>
</evidence>
<dbReference type="EMBL" id="JAEQBW010000001">
    <property type="protein sequence ID" value="MBK6263910.1"/>
    <property type="molecule type" value="Genomic_DNA"/>
</dbReference>
<dbReference type="InterPro" id="IPR052162">
    <property type="entry name" value="Sensor_kinase/Photoreceptor"/>
</dbReference>
<dbReference type="SUPFAM" id="SSF47384">
    <property type="entry name" value="Homodimeric domain of signal transducing histidine kinase"/>
    <property type="match status" value="1"/>
</dbReference>
<dbReference type="Gene3D" id="3.30.565.10">
    <property type="entry name" value="Histidine kinase-like ATPase, C-terminal domain"/>
    <property type="match status" value="1"/>
</dbReference>
<keyword evidence="10" id="KW-1185">Reference proteome</keyword>
<dbReference type="InterPro" id="IPR013655">
    <property type="entry name" value="PAS_fold_3"/>
</dbReference>
<dbReference type="GO" id="GO:0006355">
    <property type="term" value="P:regulation of DNA-templated transcription"/>
    <property type="evidence" value="ECO:0007669"/>
    <property type="project" value="InterPro"/>
</dbReference>
<dbReference type="InterPro" id="IPR003594">
    <property type="entry name" value="HATPase_dom"/>
</dbReference>
<dbReference type="SMART" id="SM00086">
    <property type="entry name" value="PAC"/>
    <property type="match status" value="2"/>
</dbReference>
<dbReference type="InterPro" id="IPR036890">
    <property type="entry name" value="HATPase_C_sf"/>
</dbReference>
<evidence type="ECO:0000259" key="6">
    <source>
        <dbReference type="PROSITE" id="PS50109"/>
    </source>
</evidence>
<accession>A0A934WVX8</accession>
<dbReference type="PROSITE" id="PS50113">
    <property type="entry name" value="PAC"/>
    <property type="match status" value="2"/>
</dbReference>
<dbReference type="InterPro" id="IPR004358">
    <property type="entry name" value="Sig_transdc_His_kin-like_C"/>
</dbReference>
<proteinExistence type="predicted"/>
<dbReference type="NCBIfam" id="TIGR00229">
    <property type="entry name" value="sensory_box"/>
    <property type="match status" value="3"/>
</dbReference>
<evidence type="ECO:0000256" key="1">
    <source>
        <dbReference type="ARBA" id="ARBA00000085"/>
    </source>
</evidence>
<dbReference type="PANTHER" id="PTHR43304">
    <property type="entry name" value="PHYTOCHROME-LIKE PROTEIN CPH1"/>
    <property type="match status" value="1"/>
</dbReference>
<dbReference type="EC" id="2.7.13.3" evidence="2"/>
<dbReference type="RefSeq" id="WP_201429594.1">
    <property type="nucleotide sequence ID" value="NZ_JAEQBW010000001.1"/>
</dbReference>
<dbReference type="Pfam" id="PF08448">
    <property type="entry name" value="PAS_4"/>
    <property type="match status" value="1"/>
</dbReference>